<sequence length="610" mass="67927">MTSVRATSFTLRTSSPTFYLVSLLIIILFQSVAAVNDGVCHKNPDPGLSSDVPGNASEGLHARGWMDVAPPLKASNLLSFGRMDEECFRFATCVSKDDKNVYCGIGYKQVGWEACDKRGNRVKPICCKSRIAPKKCTWRGSATDCNGQCHAQEVTLFKSRFGGGFKREKGLSKCIRGEKAFCCEDKYFDEATAGCRWTGCGGRCSDNERVVAKGKTNQGSCGFFWSGGQYCCPKSKPAPLLNCHWVGQGDCAENTCADSDIQLERDRYGGSWAACHWGRRKALCCIPNPAITRCGKPLCRVDKTYRCGPDPYADESEEGIEIPNPLASSLAIRSGTDVDESAFDELEKRGKSGGRRILKKEVRVRGKKYRVRVVARNYPGPSKLHNRSRGPAASNLVLRPVQGGSCYSTRVEAVNRALLTPQEIRDSVDTEHNPDLQYAMHLLQTAMTGILPDGSQTTTQAIDVNALLKYWHSNVVGNLPRAGASRHVGNPNDYFMDRFGSTGNRQPLLLADRAMNQNRVQLLDATRRISRAVPQLARLHDIHREFDFNWYRERTNRARRWVDEQLTQISAAYSQVSRQHANHQTVTAAVAQFRYELKYIKPPPKNPKKP</sequence>
<keyword evidence="3" id="KW-1185">Reference proteome</keyword>
<dbReference type="Proteomes" id="UP000277212">
    <property type="component" value="Unassembled WGS sequence"/>
</dbReference>
<dbReference type="STRING" id="2010991.A0A3M2S4E9"/>
<keyword evidence="1" id="KW-0732">Signal</keyword>
<evidence type="ECO:0000313" key="3">
    <source>
        <dbReference type="Proteomes" id="UP000277212"/>
    </source>
</evidence>
<organism evidence="2 3">
    <name type="scientific">Fusarium kuroshium</name>
    <dbReference type="NCBI Taxonomy" id="2010991"/>
    <lineage>
        <taxon>Eukaryota</taxon>
        <taxon>Fungi</taxon>
        <taxon>Dikarya</taxon>
        <taxon>Ascomycota</taxon>
        <taxon>Pezizomycotina</taxon>
        <taxon>Sordariomycetes</taxon>
        <taxon>Hypocreomycetidae</taxon>
        <taxon>Hypocreales</taxon>
        <taxon>Nectriaceae</taxon>
        <taxon>Fusarium</taxon>
        <taxon>Fusarium solani species complex</taxon>
    </lineage>
</organism>
<reference evidence="2 3" key="1">
    <citation type="submission" date="2017-06" db="EMBL/GenBank/DDBJ databases">
        <title>Comparative genomic analysis of Ambrosia Fusariam Clade fungi.</title>
        <authorList>
            <person name="Stajich J.E."/>
            <person name="Carrillo J."/>
            <person name="Kijimoto T."/>
            <person name="Eskalen A."/>
            <person name="O'Donnell K."/>
            <person name="Kasson M."/>
        </authorList>
    </citation>
    <scope>NUCLEOTIDE SEQUENCE [LARGE SCALE GENOMIC DNA]</scope>
    <source>
        <strain evidence="2">UCR3666</strain>
    </source>
</reference>
<feature type="signal peptide" evidence="1">
    <location>
        <begin position="1"/>
        <end position="34"/>
    </location>
</feature>
<protein>
    <submittedName>
        <fullName evidence="2">Uncharacterized protein</fullName>
    </submittedName>
</protein>
<proteinExistence type="predicted"/>
<evidence type="ECO:0000256" key="1">
    <source>
        <dbReference type="SAM" id="SignalP"/>
    </source>
</evidence>
<gene>
    <name evidence="2" type="ORF">CDV36_007897</name>
</gene>
<accession>A0A3M2S4E9</accession>
<evidence type="ECO:0000313" key="2">
    <source>
        <dbReference type="EMBL" id="RMJ12437.1"/>
    </source>
</evidence>
<name>A0A3M2S4E9_9HYPO</name>
<dbReference type="AlphaFoldDB" id="A0A3M2S4E9"/>
<feature type="chain" id="PRO_5018085422" evidence="1">
    <location>
        <begin position="35"/>
        <end position="610"/>
    </location>
</feature>
<comment type="caution">
    <text evidence="2">The sequence shown here is derived from an EMBL/GenBank/DDBJ whole genome shotgun (WGS) entry which is preliminary data.</text>
</comment>
<dbReference type="OrthoDB" id="1046782at2759"/>
<dbReference type="EMBL" id="NKUJ01000136">
    <property type="protein sequence ID" value="RMJ12437.1"/>
    <property type="molecule type" value="Genomic_DNA"/>
</dbReference>